<dbReference type="AlphaFoldDB" id="A0AAE3KNF3"/>
<dbReference type="RefSeq" id="WP_254013052.1">
    <property type="nucleotide sequence ID" value="NZ_JAMZMM010000185.1"/>
</dbReference>
<sequence length="76" mass="8312">MDDPQKNLRIAAAKAFMDSLEELENILAQDRPSSKSPSPKPTDSASEASIDLFLLEEVAADLAQFFGDEELLEDGE</sequence>
<gene>
    <name evidence="2" type="ORF">NJ959_17800</name>
</gene>
<name>A0AAE3KNF3_9CYAN</name>
<feature type="region of interest" description="Disordered" evidence="1">
    <location>
        <begin position="26"/>
        <end position="47"/>
    </location>
</feature>
<accession>A0AAE3KNF3</accession>
<reference evidence="2" key="1">
    <citation type="submission" date="2022-06" db="EMBL/GenBank/DDBJ databases">
        <title>New cyanobacteria of genus Symplocastrum in benthos of Lake Baikal.</title>
        <authorList>
            <person name="Sorokovikova E."/>
            <person name="Tikhonova I."/>
            <person name="Krasnopeev A."/>
            <person name="Evseev P."/>
            <person name="Gladkikh A."/>
            <person name="Belykh O."/>
        </authorList>
    </citation>
    <scope>NUCLEOTIDE SEQUENCE</scope>
    <source>
        <strain evidence="2">BBK-W-15</strain>
    </source>
</reference>
<evidence type="ECO:0000256" key="1">
    <source>
        <dbReference type="SAM" id="MobiDB-lite"/>
    </source>
</evidence>
<protein>
    <submittedName>
        <fullName evidence="2">Uncharacterized protein</fullName>
    </submittedName>
</protein>
<dbReference type="Proteomes" id="UP001204953">
    <property type="component" value="Unassembled WGS sequence"/>
</dbReference>
<dbReference type="EMBL" id="JAMZMM010000185">
    <property type="protein sequence ID" value="MCP2730289.1"/>
    <property type="molecule type" value="Genomic_DNA"/>
</dbReference>
<evidence type="ECO:0000313" key="2">
    <source>
        <dbReference type="EMBL" id="MCP2730289.1"/>
    </source>
</evidence>
<comment type="caution">
    <text evidence="2">The sequence shown here is derived from an EMBL/GenBank/DDBJ whole genome shotgun (WGS) entry which is preliminary data.</text>
</comment>
<proteinExistence type="predicted"/>
<organism evidence="2 3">
    <name type="scientific">Limnofasciculus baicalensis BBK-W-15</name>
    <dbReference type="NCBI Taxonomy" id="2699891"/>
    <lineage>
        <taxon>Bacteria</taxon>
        <taxon>Bacillati</taxon>
        <taxon>Cyanobacteriota</taxon>
        <taxon>Cyanophyceae</taxon>
        <taxon>Coleofasciculales</taxon>
        <taxon>Coleofasciculaceae</taxon>
        <taxon>Limnofasciculus</taxon>
        <taxon>Limnofasciculus baicalensis</taxon>
    </lineage>
</organism>
<keyword evidence="3" id="KW-1185">Reference proteome</keyword>
<evidence type="ECO:0000313" key="3">
    <source>
        <dbReference type="Proteomes" id="UP001204953"/>
    </source>
</evidence>